<feature type="region of interest" description="Disordered" evidence="2">
    <location>
        <begin position="1"/>
        <end position="33"/>
    </location>
</feature>
<keyword evidence="3" id="KW-0812">Transmembrane</keyword>
<dbReference type="GO" id="GO:0033017">
    <property type="term" value="C:sarcoplasmic reticulum membrane"/>
    <property type="evidence" value="ECO:0007669"/>
    <property type="project" value="UniProtKB-SubCell"/>
</dbReference>
<evidence type="ECO:0000256" key="3">
    <source>
        <dbReference type="SAM" id="Phobius"/>
    </source>
</evidence>
<reference evidence="4" key="1">
    <citation type="submission" date="2025-08" db="UniProtKB">
        <authorList>
            <consortium name="Ensembl"/>
        </authorList>
    </citation>
    <scope>IDENTIFICATION</scope>
</reference>
<sequence>MFSVCPVGAGAESTPNAAMDPQNKEAMQPGSPKASSHGFMRVLNRPAQWLLVITLLVSWSAAAVYMFDFVSEEHFFKGKKNKNKKCIPLSWSATQVPSFYFSKF</sequence>
<evidence type="ECO:0000313" key="4">
    <source>
        <dbReference type="Ensembl" id="ENSAMXP00005032835.1"/>
    </source>
</evidence>
<accession>A0A8B9KBF0</accession>
<keyword evidence="3" id="KW-0472">Membrane</keyword>
<name>A0A8B9KBF0_ASTMX</name>
<organism evidence="4 5">
    <name type="scientific">Astyanax mexicanus</name>
    <name type="common">Blind cave fish</name>
    <name type="synonym">Astyanax fasciatus mexicanus</name>
    <dbReference type="NCBI Taxonomy" id="7994"/>
    <lineage>
        <taxon>Eukaryota</taxon>
        <taxon>Metazoa</taxon>
        <taxon>Chordata</taxon>
        <taxon>Craniata</taxon>
        <taxon>Vertebrata</taxon>
        <taxon>Euteleostomi</taxon>
        <taxon>Actinopterygii</taxon>
        <taxon>Neopterygii</taxon>
        <taxon>Teleostei</taxon>
        <taxon>Ostariophysi</taxon>
        <taxon>Characiformes</taxon>
        <taxon>Characoidei</taxon>
        <taxon>Acestrorhamphidae</taxon>
        <taxon>Acestrorhamphinae</taxon>
        <taxon>Astyanax</taxon>
    </lineage>
</organism>
<evidence type="ECO:0008006" key="6">
    <source>
        <dbReference type="Google" id="ProtNLM"/>
    </source>
</evidence>
<evidence type="ECO:0000313" key="5">
    <source>
        <dbReference type="Proteomes" id="UP000694621"/>
    </source>
</evidence>
<evidence type="ECO:0000256" key="2">
    <source>
        <dbReference type="SAM" id="MobiDB-lite"/>
    </source>
</evidence>
<dbReference type="InterPro" id="IPR010798">
    <property type="entry name" value="Triadin"/>
</dbReference>
<dbReference type="PANTHER" id="PTHR14106:SF0">
    <property type="entry name" value="TRIADIN"/>
    <property type="match status" value="1"/>
</dbReference>
<dbReference type="Ensembl" id="ENSAMXT00005035888.1">
    <property type="protein sequence ID" value="ENSAMXP00005032835.1"/>
    <property type="gene ID" value="ENSAMXG00005015978.1"/>
</dbReference>
<comment type="subcellular location">
    <subcellularLocation>
        <location evidence="1">Sarcoplasmic reticulum membrane</location>
        <topology evidence="1">Single-pass type II membrane protein</topology>
    </subcellularLocation>
</comment>
<dbReference type="PANTHER" id="PTHR14106">
    <property type="entry name" value="TRIADIN"/>
    <property type="match status" value="1"/>
</dbReference>
<keyword evidence="3" id="KW-1133">Transmembrane helix</keyword>
<evidence type="ECO:0000256" key="1">
    <source>
        <dbReference type="ARBA" id="ARBA00004157"/>
    </source>
</evidence>
<dbReference type="Proteomes" id="UP000694621">
    <property type="component" value="Unplaced"/>
</dbReference>
<proteinExistence type="predicted"/>
<dbReference type="GO" id="GO:0005102">
    <property type="term" value="F:signaling receptor binding"/>
    <property type="evidence" value="ECO:0007669"/>
    <property type="project" value="InterPro"/>
</dbReference>
<dbReference type="AlphaFoldDB" id="A0A8B9KBF0"/>
<feature type="transmembrane region" description="Helical" evidence="3">
    <location>
        <begin position="49"/>
        <end position="70"/>
    </location>
</feature>
<protein>
    <recommendedName>
        <fullName evidence="6">Triadin</fullName>
    </recommendedName>
</protein>